<dbReference type="CDD" id="cd02136">
    <property type="entry name" value="PnbA_NfnB-like"/>
    <property type="match status" value="1"/>
</dbReference>
<feature type="domain" description="Nitroreductase" evidence="6">
    <location>
        <begin position="28"/>
        <end position="220"/>
    </location>
</feature>
<reference evidence="7 8" key="1">
    <citation type="journal article" date="2015" name="Genome Announc.">
        <title>Complete Genome Sequence of Cupriavidus basilensis 4G11, Isolated from the Oak Ridge Field Research Center Site.</title>
        <authorList>
            <person name="Ray J."/>
            <person name="Waters R.J."/>
            <person name="Skerker J.M."/>
            <person name="Kuehl J.V."/>
            <person name="Price M.N."/>
            <person name="Huang J."/>
            <person name="Chakraborty R."/>
            <person name="Arkin A.P."/>
            <person name="Deutschbauer A."/>
        </authorList>
    </citation>
    <scope>NUCLEOTIDE SEQUENCE [LARGE SCALE GENOMIC DNA]</scope>
    <source>
        <strain evidence="7">4G11</strain>
    </source>
</reference>
<comment type="cofactor">
    <cofactor evidence="1">
        <name>FMN</name>
        <dbReference type="ChEBI" id="CHEBI:58210"/>
    </cofactor>
</comment>
<sequence>MKVKAKANRLASPPGELATIRQAVEWAIVTRRSVRAFLQKTVPVETIEAILDVARYAATGVNIQPWRVHVVAGEAKERLCAAIRRVDDDPALSTSHSDEWDYYPEQWVSPYVDRRRSLGWQLYGLLGIEKGNKSRMQQQHGRNYLFFDAPVGLLFTVDRVMSEGSLLDYGMFLQNIMVVARAHGLSTCPQAAFMKYYTIIEQQLSLAPTEKFLVGMSLGYADESRVENTLVSEREPVSSFTCFHGLERA</sequence>
<protein>
    <submittedName>
        <fullName evidence="7">Oxygen-insensitive NADPH nitroreductase</fullName>
        <ecNumber evidence="7">1.-.-.-</ecNumber>
    </submittedName>
</protein>
<evidence type="ECO:0000256" key="1">
    <source>
        <dbReference type="ARBA" id="ARBA00001917"/>
    </source>
</evidence>
<keyword evidence="5 7" id="KW-0560">Oxidoreductase</keyword>
<keyword evidence="8" id="KW-1185">Reference proteome</keyword>
<dbReference type="EC" id="1.-.-.-" evidence="7"/>
<evidence type="ECO:0000256" key="2">
    <source>
        <dbReference type="ARBA" id="ARBA00007118"/>
    </source>
</evidence>
<comment type="similarity">
    <text evidence="2">Belongs to the nitroreductase family.</text>
</comment>
<evidence type="ECO:0000256" key="5">
    <source>
        <dbReference type="ARBA" id="ARBA00023002"/>
    </source>
</evidence>
<dbReference type="STRING" id="68895.RR42_s0938"/>
<dbReference type="Gene3D" id="3.40.109.10">
    <property type="entry name" value="NADH Oxidase"/>
    <property type="match status" value="1"/>
</dbReference>
<dbReference type="InterPro" id="IPR000415">
    <property type="entry name" value="Nitroreductase-like"/>
</dbReference>
<dbReference type="KEGG" id="cbw:RR42_s0938"/>
<dbReference type="InterPro" id="IPR029479">
    <property type="entry name" value="Nitroreductase"/>
</dbReference>
<dbReference type="Pfam" id="PF00881">
    <property type="entry name" value="Nitroreductase"/>
    <property type="match status" value="1"/>
</dbReference>
<organism evidence="7 8">
    <name type="scientific">Cupriavidus basilensis</name>
    <dbReference type="NCBI Taxonomy" id="68895"/>
    <lineage>
        <taxon>Bacteria</taxon>
        <taxon>Pseudomonadati</taxon>
        <taxon>Pseudomonadota</taxon>
        <taxon>Betaproteobacteria</taxon>
        <taxon>Burkholderiales</taxon>
        <taxon>Burkholderiaceae</taxon>
        <taxon>Cupriavidus</taxon>
    </lineage>
</organism>
<dbReference type="Proteomes" id="UP000031843">
    <property type="component" value="Chromosome secondary"/>
</dbReference>
<accession>A0A0C4YHP9</accession>
<evidence type="ECO:0000313" key="7">
    <source>
        <dbReference type="EMBL" id="AJG22528.1"/>
    </source>
</evidence>
<keyword evidence="4" id="KW-0288">FMN</keyword>
<dbReference type="EMBL" id="CP010537">
    <property type="protein sequence ID" value="AJG22528.1"/>
    <property type="molecule type" value="Genomic_DNA"/>
</dbReference>
<dbReference type="RefSeq" id="WP_236702191.1">
    <property type="nucleotide sequence ID" value="NZ_CP010537.1"/>
</dbReference>
<dbReference type="SUPFAM" id="SSF55469">
    <property type="entry name" value="FMN-dependent nitroreductase-like"/>
    <property type="match status" value="1"/>
</dbReference>
<dbReference type="PANTHER" id="PTHR43673">
    <property type="entry name" value="NAD(P)H NITROREDUCTASE YDGI-RELATED"/>
    <property type="match status" value="1"/>
</dbReference>
<evidence type="ECO:0000259" key="6">
    <source>
        <dbReference type="Pfam" id="PF00881"/>
    </source>
</evidence>
<dbReference type="PANTHER" id="PTHR43673:SF2">
    <property type="entry name" value="NITROREDUCTASE"/>
    <property type="match status" value="1"/>
</dbReference>
<evidence type="ECO:0000256" key="4">
    <source>
        <dbReference type="ARBA" id="ARBA00022643"/>
    </source>
</evidence>
<keyword evidence="3" id="KW-0285">Flavoprotein</keyword>
<name>A0A0C4YHP9_9BURK</name>
<dbReference type="GO" id="GO:0016491">
    <property type="term" value="F:oxidoreductase activity"/>
    <property type="evidence" value="ECO:0007669"/>
    <property type="project" value="UniProtKB-KW"/>
</dbReference>
<gene>
    <name evidence="7" type="ORF">RR42_s0938</name>
</gene>
<evidence type="ECO:0000313" key="8">
    <source>
        <dbReference type="Proteomes" id="UP000031843"/>
    </source>
</evidence>
<dbReference type="AlphaFoldDB" id="A0A0C4YHP9"/>
<proteinExistence type="inferred from homology"/>
<evidence type="ECO:0000256" key="3">
    <source>
        <dbReference type="ARBA" id="ARBA00022630"/>
    </source>
</evidence>